<evidence type="ECO:0000313" key="7">
    <source>
        <dbReference type="Proteomes" id="UP000011116"/>
    </source>
</evidence>
<evidence type="ECO:0000313" key="6">
    <source>
        <dbReference type="EnsemblPlants" id="HORVU.MOREX.r3.2HG0119700.1"/>
    </source>
</evidence>
<dbReference type="Gramene" id="HORVU.MOREX.r3.2HG0119700.1">
    <property type="protein sequence ID" value="HORVU.MOREX.r3.2HG0119700.1"/>
    <property type="gene ID" value="HORVU.MOREX.r3.2HG0119700"/>
</dbReference>
<dbReference type="PANTHER" id="PTHR32099:SF104">
    <property type="entry name" value="OS01G0774133 PROTEIN"/>
    <property type="match status" value="1"/>
</dbReference>
<dbReference type="InterPro" id="IPR002902">
    <property type="entry name" value="GNK2"/>
</dbReference>
<dbReference type="Pfam" id="PF01657">
    <property type="entry name" value="Stress-antifung"/>
    <property type="match status" value="1"/>
</dbReference>
<dbReference type="Proteomes" id="UP000011116">
    <property type="component" value="Chromosome 2H"/>
</dbReference>
<evidence type="ECO:0000259" key="5">
    <source>
        <dbReference type="PROSITE" id="PS51473"/>
    </source>
</evidence>
<evidence type="ECO:0000256" key="1">
    <source>
        <dbReference type="ARBA" id="ARBA00022729"/>
    </source>
</evidence>
<protein>
    <recommendedName>
        <fullName evidence="5">Gnk2-homologous domain-containing protein</fullName>
    </recommendedName>
</protein>
<feature type="domain" description="Gnk2-homologous" evidence="5">
    <location>
        <begin position="38"/>
        <end position="137"/>
    </location>
</feature>
<feature type="chain" id="PRO_5035152937" description="Gnk2-homologous domain-containing protein" evidence="4">
    <location>
        <begin position="22"/>
        <end position="372"/>
    </location>
</feature>
<sequence length="372" mass="38650">MARSTPPSLLLLLFVLVAASAASEDRPRVTPTLVQCHLAPAQAAANASSAKNPTAFRANVRALLAKLPSAAAPTGFASLRSAGAAGRGLCFGHAGPSECRACLSAAAKTLADACGARGRRAGVWTDGCFASYADANASSPRYDGFRARVISGADAVVASTSYELQSLADLAWRMGPVAATNARMQVAVDWRAAASDYRKNSTVRVLAQCAPDRTAAECAWCVQYSARVAETCAAGWSWCPRHSARAGDTCCWGLDAWRDGVAGAVVGFDCYLRFDVAVATAAATATAPARVPLLHRIGKLMNDYPVLTAVFGIVGAWLAVAAFYVLIEGICCCMGRRIRPINNAPVAPVPGPAIVQAGGELNPPQPQARAMV</sequence>
<dbReference type="AlphaFoldDB" id="A0A8I6X2R6"/>
<dbReference type="PANTHER" id="PTHR32099">
    <property type="entry name" value="CYSTEINE-RICH REPEAT SECRETORY PROTEIN"/>
    <property type="match status" value="1"/>
</dbReference>
<accession>A0A8I6X2R6</accession>
<reference evidence="6" key="3">
    <citation type="submission" date="2022-01" db="UniProtKB">
        <authorList>
            <consortium name="EnsemblPlants"/>
        </authorList>
    </citation>
    <scope>IDENTIFICATION</scope>
    <source>
        <strain evidence="6">subsp. vulgare</strain>
    </source>
</reference>
<feature type="transmembrane region" description="Helical" evidence="3">
    <location>
        <begin position="304"/>
        <end position="327"/>
    </location>
</feature>
<keyword evidence="1 4" id="KW-0732">Signal</keyword>
<feature type="signal peptide" evidence="4">
    <location>
        <begin position="1"/>
        <end position="21"/>
    </location>
</feature>
<reference evidence="6" key="2">
    <citation type="submission" date="2020-10" db="EMBL/GenBank/DDBJ databases">
        <authorList>
            <person name="Scholz U."/>
            <person name="Mascher M."/>
            <person name="Fiebig A."/>
        </authorList>
    </citation>
    <scope>NUCLEOTIDE SEQUENCE [LARGE SCALE GENOMIC DNA]</scope>
    <source>
        <strain evidence="6">cv. Morex</strain>
    </source>
</reference>
<dbReference type="SMR" id="A0A8I6X2R6"/>
<evidence type="ECO:0000256" key="4">
    <source>
        <dbReference type="SAM" id="SignalP"/>
    </source>
</evidence>
<organism evidence="6 7">
    <name type="scientific">Hordeum vulgare subsp. vulgare</name>
    <name type="common">Domesticated barley</name>
    <dbReference type="NCBI Taxonomy" id="112509"/>
    <lineage>
        <taxon>Eukaryota</taxon>
        <taxon>Viridiplantae</taxon>
        <taxon>Streptophyta</taxon>
        <taxon>Embryophyta</taxon>
        <taxon>Tracheophyta</taxon>
        <taxon>Spermatophyta</taxon>
        <taxon>Magnoliopsida</taxon>
        <taxon>Liliopsida</taxon>
        <taxon>Poales</taxon>
        <taxon>Poaceae</taxon>
        <taxon>BOP clade</taxon>
        <taxon>Pooideae</taxon>
        <taxon>Triticodae</taxon>
        <taxon>Triticeae</taxon>
        <taxon>Hordeinae</taxon>
        <taxon>Hordeum</taxon>
    </lineage>
</organism>
<keyword evidence="3" id="KW-0812">Transmembrane</keyword>
<keyword evidence="7" id="KW-1185">Reference proteome</keyword>
<proteinExistence type="predicted"/>
<evidence type="ECO:0000256" key="2">
    <source>
        <dbReference type="ARBA" id="ARBA00022737"/>
    </source>
</evidence>
<evidence type="ECO:0000256" key="3">
    <source>
        <dbReference type="SAM" id="Phobius"/>
    </source>
</evidence>
<dbReference type="CDD" id="cd23509">
    <property type="entry name" value="Gnk2-like"/>
    <property type="match status" value="1"/>
</dbReference>
<keyword evidence="3" id="KW-0472">Membrane</keyword>
<name>A0A8I6X2R6_HORVV</name>
<dbReference type="Gene3D" id="3.30.430.20">
    <property type="entry name" value="Gnk2 domain, C-X8-C-X2-C motif"/>
    <property type="match status" value="2"/>
</dbReference>
<dbReference type="PROSITE" id="PS51473">
    <property type="entry name" value="GNK2"/>
    <property type="match status" value="1"/>
</dbReference>
<keyword evidence="3" id="KW-1133">Transmembrane helix</keyword>
<keyword evidence="2" id="KW-0677">Repeat</keyword>
<dbReference type="InterPro" id="IPR038408">
    <property type="entry name" value="GNK2_sf"/>
</dbReference>
<reference evidence="7" key="1">
    <citation type="journal article" date="2012" name="Nature">
        <title>A physical, genetic and functional sequence assembly of the barley genome.</title>
        <authorList>
            <consortium name="The International Barley Genome Sequencing Consortium"/>
            <person name="Mayer K.F."/>
            <person name="Waugh R."/>
            <person name="Brown J.W."/>
            <person name="Schulman A."/>
            <person name="Langridge P."/>
            <person name="Platzer M."/>
            <person name="Fincher G.B."/>
            <person name="Muehlbauer G.J."/>
            <person name="Sato K."/>
            <person name="Close T.J."/>
            <person name="Wise R.P."/>
            <person name="Stein N."/>
        </authorList>
    </citation>
    <scope>NUCLEOTIDE SEQUENCE [LARGE SCALE GENOMIC DNA]</scope>
    <source>
        <strain evidence="7">cv. Morex</strain>
    </source>
</reference>
<dbReference type="EnsemblPlants" id="HORVU.MOREX.r3.2HG0119700.1">
    <property type="protein sequence ID" value="HORVU.MOREX.r3.2HG0119700.1"/>
    <property type="gene ID" value="HORVU.MOREX.r3.2HG0119700"/>
</dbReference>